<organism evidence="1 2">
    <name type="scientific">Aureicoccus marinus</name>
    <dbReference type="NCBI Taxonomy" id="754435"/>
    <lineage>
        <taxon>Bacteria</taxon>
        <taxon>Pseudomonadati</taxon>
        <taxon>Bacteroidota</taxon>
        <taxon>Flavobacteriia</taxon>
        <taxon>Flavobacteriales</taxon>
        <taxon>Flavobacteriaceae</taxon>
        <taxon>Aureicoccus</taxon>
    </lineage>
</organism>
<dbReference type="EMBL" id="MQVX01000001">
    <property type="protein sequence ID" value="PQJ16530.1"/>
    <property type="molecule type" value="Genomic_DNA"/>
</dbReference>
<name>A0A2S7T9C9_9FLAO</name>
<comment type="caution">
    <text evidence="1">The sequence shown here is derived from an EMBL/GenBank/DDBJ whole genome shotgun (WGS) entry which is preliminary data.</text>
</comment>
<keyword evidence="2" id="KW-1185">Reference proteome</keyword>
<dbReference type="Proteomes" id="UP000239366">
    <property type="component" value="Unassembled WGS sequence"/>
</dbReference>
<proteinExistence type="predicted"/>
<reference evidence="2" key="1">
    <citation type="submission" date="2016-11" db="EMBL/GenBank/DDBJ databases">
        <title>Trade-off between light-utilization and light-protection in marine flavobacteria.</title>
        <authorList>
            <person name="Kumagai Y."/>
            <person name="Yoshizawa S."/>
            <person name="Kogure K."/>
        </authorList>
    </citation>
    <scope>NUCLEOTIDE SEQUENCE [LARGE SCALE GENOMIC DNA]</scope>
    <source>
        <strain evidence="2">SG-18</strain>
    </source>
</reference>
<accession>A0A2S7T9C9</accession>
<gene>
    <name evidence="1" type="ORF">BST99_13110</name>
</gene>
<evidence type="ECO:0000313" key="2">
    <source>
        <dbReference type="Proteomes" id="UP000239366"/>
    </source>
</evidence>
<sequence>MVFQDLPGGNYDLEVVDLINGCNSAQNLLIEEPLQPLSLDPLNLPVCPNEEALIVGASGGWDNYLFELIYPDNATVRSSTDGVFDGLNQNGIYVLRVRDERNCLQETSFELNTVIELQLMPSYSCLGNTIQNELRVQIPDNLNSDNWIFAIDSTDPSDFFTQRTWQNLTLESTF</sequence>
<dbReference type="AlphaFoldDB" id="A0A2S7T9C9"/>
<protein>
    <submittedName>
        <fullName evidence="1">Uncharacterized protein</fullName>
    </submittedName>
</protein>
<dbReference type="RefSeq" id="WP_105002200.1">
    <property type="nucleotide sequence ID" value="NZ_MQVX01000001.1"/>
</dbReference>
<evidence type="ECO:0000313" key="1">
    <source>
        <dbReference type="EMBL" id="PQJ16530.1"/>
    </source>
</evidence>